<dbReference type="PANTHER" id="PTHR43775:SF37">
    <property type="entry name" value="SI:DKEY-61P9.11"/>
    <property type="match status" value="1"/>
</dbReference>
<evidence type="ECO:0000256" key="2">
    <source>
        <dbReference type="ARBA" id="ARBA00022553"/>
    </source>
</evidence>
<dbReference type="InterPro" id="IPR006162">
    <property type="entry name" value="Ppantetheine_attach_site"/>
</dbReference>
<dbReference type="PANTHER" id="PTHR43775">
    <property type="entry name" value="FATTY ACID SYNTHASE"/>
    <property type="match status" value="1"/>
</dbReference>
<dbReference type="InterPro" id="IPR020841">
    <property type="entry name" value="PKS_Beta-ketoAc_synthase_dom"/>
</dbReference>
<protein>
    <submittedName>
        <fullName evidence="6">Beta-ketoacyl synthase</fullName>
    </submittedName>
</protein>
<dbReference type="InterPro" id="IPR018201">
    <property type="entry name" value="Ketoacyl_synth_AS"/>
</dbReference>
<dbReference type="GO" id="GO:0006633">
    <property type="term" value="P:fatty acid biosynthetic process"/>
    <property type="evidence" value="ECO:0007669"/>
    <property type="project" value="InterPro"/>
</dbReference>
<dbReference type="EMBL" id="AZIL01003358">
    <property type="protein sequence ID" value="EWM20096.1"/>
    <property type="molecule type" value="Genomic_DNA"/>
</dbReference>
<dbReference type="AlphaFoldDB" id="W7TIK4"/>
<evidence type="ECO:0000256" key="3">
    <source>
        <dbReference type="ARBA" id="ARBA00022679"/>
    </source>
</evidence>
<dbReference type="Gene3D" id="1.10.1200.10">
    <property type="entry name" value="ACP-like"/>
    <property type="match status" value="1"/>
</dbReference>
<accession>W7TIK4</accession>
<dbReference type="InterPro" id="IPR016039">
    <property type="entry name" value="Thiolase-like"/>
</dbReference>
<comment type="caution">
    <text evidence="6">The sequence shown here is derived from an EMBL/GenBank/DDBJ whole genome shotgun (WGS) entry which is preliminary data.</text>
</comment>
<dbReference type="Proteomes" id="UP000019335">
    <property type="component" value="Unassembled WGS sequence"/>
</dbReference>
<gene>
    <name evidence="6" type="ORF">Naga_101811g1</name>
</gene>
<dbReference type="PROSITE" id="PS50075">
    <property type="entry name" value="CARRIER"/>
    <property type="match status" value="1"/>
</dbReference>
<dbReference type="Pfam" id="PF00109">
    <property type="entry name" value="ketoacyl-synt"/>
    <property type="match status" value="1"/>
</dbReference>
<sequence length="481" mass="50195">MSYKAGLAQAAVMPVSWSKFAARSGGRLPPFFSRVARTDMSAVGGTSGGSGGALEMLQSIAASDRLLYLQELVLETAREMSGNGELDGDAPLMESGLDSLAQVELRNTLSSRLHGMQLSATLFLDYPTVKGVASYLLQEIMPSQGVRGGLQRVVLSADASSEGLAVVGMACRLPGGSDSPAAFWEMLAEGRDGIVEVPASRWDVDKVYDANPDAENKCYVRHGGFIDDVELFDAAFFGISRTEVASMDPQQRLLLDVTYQALFGAGENKRTLLGSLAGVFVGIGSNDWSTMVRGASVFTGTGCSMSMAANRVSYVLGLKGPSVSMDTACSSSLVALDTAHEKLRHGKCNMAIVAGVNLLLSPTAFVALAKARMLSPDGKCKSFDASANGYGRGEGCSAVVLKRLSDATAAGDRVLAVVRGSAVNQDGRSASLTAPNGPSQEEVILTALQEAQVSPLDVEYVETHGTGTALGDPIEVGALKA</sequence>
<reference evidence="6 7" key="1">
    <citation type="journal article" date="2014" name="Mol. Plant">
        <title>Chromosome Scale Genome Assembly and Transcriptome Profiling of Nannochloropsis gaditana in Nitrogen Depletion.</title>
        <authorList>
            <person name="Corteggiani Carpinelli E."/>
            <person name="Telatin A."/>
            <person name="Vitulo N."/>
            <person name="Forcato C."/>
            <person name="D'Angelo M."/>
            <person name="Schiavon R."/>
            <person name="Vezzi A."/>
            <person name="Giacometti G.M."/>
            <person name="Morosinotto T."/>
            <person name="Valle G."/>
        </authorList>
    </citation>
    <scope>NUCLEOTIDE SEQUENCE [LARGE SCALE GENOMIC DNA]</scope>
    <source>
        <strain evidence="6 7">B-31</strain>
    </source>
</reference>
<evidence type="ECO:0000256" key="1">
    <source>
        <dbReference type="ARBA" id="ARBA00022450"/>
    </source>
</evidence>
<dbReference type="InterPro" id="IPR020806">
    <property type="entry name" value="PKS_PP-bd"/>
</dbReference>
<evidence type="ECO:0000313" key="7">
    <source>
        <dbReference type="Proteomes" id="UP000019335"/>
    </source>
</evidence>
<proteinExistence type="predicted"/>
<dbReference type="Pfam" id="PF02801">
    <property type="entry name" value="Ketoacyl-synt_C"/>
    <property type="match status" value="1"/>
</dbReference>
<dbReference type="Gene3D" id="3.40.47.10">
    <property type="match status" value="1"/>
</dbReference>
<dbReference type="CDD" id="cd00833">
    <property type="entry name" value="PKS"/>
    <property type="match status" value="1"/>
</dbReference>
<dbReference type="SUPFAM" id="SSF47336">
    <property type="entry name" value="ACP-like"/>
    <property type="match status" value="1"/>
</dbReference>
<dbReference type="SMART" id="SM00823">
    <property type="entry name" value="PKS_PP"/>
    <property type="match status" value="1"/>
</dbReference>
<name>W7TIK4_9STRA</name>
<dbReference type="InterPro" id="IPR014031">
    <property type="entry name" value="Ketoacyl_synth_C"/>
</dbReference>
<dbReference type="SMART" id="SM00825">
    <property type="entry name" value="PKS_KS"/>
    <property type="match status" value="1"/>
</dbReference>
<dbReference type="InterPro" id="IPR014030">
    <property type="entry name" value="Ketoacyl_synth_N"/>
</dbReference>
<dbReference type="InterPro" id="IPR036736">
    <property type="entry name" value="ACP-like_sf"/>
</dbReference>
<dbReference type="PROSITE" id="PS00012">
    <property type="entry name" value="PHOSPHOPANTETHEINE"/>
    <property type="match status" value="1"/>
</dbReference>
<dbReference type="Pfam" id="PF00550">
    <property type="entry name" value="PP-binding"/>
    <property type="match status" value="1"/>
</dbReference>
<evidence type="ECO:0000259" key="5">
    <source>
        <dbReference type="PROSITE" id="PS52004"/>
    </source>
</evidence>
<feature type="domain" description="Carrier" evidence="4">
    <location>
        <begin position="63"/>
        <end position="140"/>
    </location>
</feature>
<dbReference type="PROSITE" id="PS52004">
    <property type="entry name" value="KS3_2"/>
    <property type="match status" value="1"/>
</dbReference>
<dbReference type="SUPFAM" id="SSF53901">
    <property type="entry name" value="Thiolase-like"/>
    <property type="match status" value="1"/>
</dbReference>
<dbReference type="GO" id="GO:0004312">
    <property type="term" value="F:fatty acid synthase activity"/>
    <property type="evidence" value="ECO:0007669"/>
    <property type="project" value="TreeGrafter"/>
</dbReference>
<evidence type="ECO:0000259" key="4">
    <source>
        <dbReference type="PROSITE" id="PS50075"/>
    </source>
</evidence>
<keyword evidence="2" id="KW-0597">Phosphoprotein</keyword>
<feature type="domain" description="Ketosynthase family 3 (KS3)" evidence="5">
    <location>
        <begin position="161"/>
        <end position="481"/>
    </location>
</feature>
<dbReference type="InterPro" id="IPR009081">
    <property type="entry name" value="PP-bd_ACP"/>
</dbReference>
<dbReference type="PROSITE" id="PS00606">
    <property type="entry name" value="KS3_1"/>
    <property type="match status" value="1"/>
</dbReference>
<keyword evidence="1" id="KW-0596">Phosphopantetheine</keyword>
<keyword evidence="3" id="KW-0808">Transferase</keyword>
<dbReference type="GO" id="GO:0031177">
    <property type="term" value="F:phosphopantetheine binding"/>
    <property type="evidence" value="ECO:0007669"/>
    <property type="project" value="InterPro"/>
</dbReference>
<dbReference type="GO" id="GO:0004315">
    <property type="term" value="F:3-oxoacyl-[acyl-carrier-protein] synthase activity"/>
    <property type="evidence" value="ECO:0007669"/>
    <property type="project" value="InterPro"/>
</dbReference>
<dbReference type="OrthoDB" id="5334845at2759"/>
<keyword evidence="7" id="KW-1185">Reference proteome</keyword>
<evidence type="ECO:0000313" key="6">
    <source>
        <dbReference type="EMBL" id="EWM20096.1"/>
    </source>
</evidence>
<organism evidence="6 7">
    <name type="scientific">Nannochloropsis gaditana</name>
    <dbReference type="NCBI Taxonomy" id="72520"/>
    <lineage>
        <taxon>Eukaryota</taxon>
        <taxon>Sar</taxon>
        <taxon>Stramenopiles</taxon>
        <taxon>Ochrophyta</taxon>
        <taxon>Eustigmatophyceae</taxon>
        <taxon>Eustigmatales</taxon>
        <taxon>Monodopsidaceae</taxon>
        <taxon>Nannochloropsis</taxon>
    </lineage>
</organism>
<dbReference type="InterPro" id="IPR050091">
    <property type="entry name" value="PKS_NRPS_Biosynth_Enz"/>
</dbReference>